<comment type="caution">
    <text evidence="1">The sequence shown here is derived from an EMBL/GenBank/DDBJ whole genome shotgun (WGS) entry which is preliminary data.</text>
</comment>
<sequence>MAELYKPISISESGGDKNFKRVVDDNFINLARHLNDIRQWIDIQKLDIDLDDIDDGSSHVKMTTAEDSKLGGIESLADVTGDHEAATIASQGSLATMSAITSGIDVAALQGRLVYDNTLAANATSVTLSGLSGDTDKEYFIVAKWVRNGALNGGGGNFGVQCNGDTGVSNYGWETIYNATGGGNNATGWNDHTWFMLWMGRADTDGYLSMGYGHLLAESGYERMLIGQMLRQIDPTGHTTHSLYSMGCTWWNSVDEITNLQFLGEDATSMKIGTHLLLYKRTA</sequence>
<accession>A0A0F9RCA8</accession>
<organism evidence="1">
    <name type="scientific">marine sediment metagenome</name>
    <dbReference type="NCBI Taxonomy" id="412755"/>
    <lineage>
        <taxon>unclassified sequences</taxon>
        <taxon>metagenomes</taxon>
        <taxon>ecological metagenomes</taxon>
    </lineage>
</organism>
<name>A0A0F9RCA8_9ZZZZ</name>
<proteinExistence type="predicted"/>
<dbReference type="AlphaFoldDB" id="A0A0F9RCA8"/>
<gene>
    <name evidence="1" type="ORF">LCGC14_0611260</name>
</gene>
<protein>
    <submittedName>
        <fullName evidence="1">Uncharacterized protein</fullName>
    </submittedName>
</protein>
<dbReference type="EMBL" id="LAZR01001013">
    <property type="protein sequence ID" value="KKN52574.1"/>
    <property type="molecule type" value="Genomic_DNA"/>
</dbReference>
<evidence type="ECO:0000313" key="1">
    <source>
        <dbReference type="EMBL" id="KKN52574.1"/>
    </source>
</evidence>
<reference evidence="1" key="1">
    <citation type="journal article" date="2015" name="Nature">
        <title>Complex archaea that bridge the gap between prokaryotes and eukaryotes.</title>
        <authorList>
            <person name="Spang A."/>
            <person name="Saw J.H."/>
            <person name="Jorgensen S.L."/>
            <person name="Zaremba-Niedzwiedzka K."/>
            <person name="Martijn J."/>
            <person name="Lind A.E."/>
            <person name="van Eijk R."/>
            <person name="Schleper C."/>
            <person name="Guy L."/>
            <person name="Ettema T.J."/>
        </authorList>
    </citation>
    <scope>NUCLEOTIDE SEQUENCE</scope>
</reference>